<evidence type="ECO:0000256" key="1">
    <source>
        <dbReference type="ARBA" id="ARBA00004651"/>
    </source>
</evidence>
<dbReference type="OrthoDB" id="5950040at2759"/>
<dbReference type="GeneID" id="100159355"/>
<organism evidence="16 17">
    <name type="scientific">Acyrthosiphon pisum</name>
    <name type="common">Pea aphid</name>
    <dbReference type="NCBI Taxonomy" id="7029"/>
    <lineage>
        <taxon>Eukaryota</taxon>
        <taxon>Metazoa</taxon>
        <taxon>Ecdysozoa</taxon>
        <taxon>Arthropoda</taxon>
        <taxon>Hexapoda</taxon>
        <taxon>Insecta</taxon>
        <taxon>Pterygota</taxon>
        <taxon>Neoptera</taxon>
        <taxon>Paraneoptera</taxon>
        <taxon>Hemiptera</taxon>
        <taxon>Sternorrhyncha</taxon>
        <taxon>Aphidomorpha</taxon>
        <taxon>Aphidoidea</taxon>
        <taxon>Aphididae</taxon>
        <taxon>Macrosiphini</taxon>
        <taxon>Acyrthosiphon</taxon>
    </lineage>
</organism>
<keyword evidence="10" id="KW-0325">Glycoprotein</keyword>
<feature type="region of interest" description="Disordered" evidence="13">
    <location>
        <begin position="460"/>
        <end position="506"/>
    </location>
</feature>
<feature type="transmembrane region" description="Helical" evidence="14">
    <location>
        <begin position="118"/>
        <end position="139"/>
    </location>
</feature>
<feature type="transmembrane region" description="Helical" evidence="14">
    <location>
        <begin position="79"/>
        <end position="98"/>
    </location>
</feature>
<evidence type="ECO:0000256" key="14">
    <source>
        <dbReference type="SAM" id="Phobius"/>
    </source>
</evidence>
<keyword evidence="5 14" id="KW-1133">Transmembrane helix</keyword>
<comment type="subcellular location">
    <subcellularLocation>
        <location evidence="1">Cell membrane</location>
        <topology evidence="1">Multi-pass membrane protein</topology>
    </subcellularLocation>
</comment>
<dbReference type="EnsemblMetazoa" id="XM_008188007.3">
    <property type="protein sequence ID" value="XP_008186229.1"/>
    <property type="gene ID" value="LOC100159355"/>
</dbReference>
<feature type="region of interest" description="Disordered" evidence="13">
    <location>
        <begin position="374"/>
        <end position="438"/>
    </location>
</feature>
<dbReference type="CDD" id="cd15134">
    <property type="entry name" value="7tmA_capaR"/>
    <property type="match status" value="1"/>
</dbReference>
<feature type="transmembrane region" description="Helical" evidence="14">
    <location>
        <begin position="39"/>
        <end position="67"/>
    </location>
</feature>
<evidence type="ECO:0000256" key="4">
    <source>
        <dbReference type="ARBA" id="ARBA00022692"/>
    </source>
</evidence>
<reference evidence="16" key="2">
    <citation type="submission" date="2022-06" db="UniProtKB">
        <authorList>
            <consortium name="EnsemblMetazoa"/>
        </authorList>
    </citation>
    <scope>IDENTIFICATION</scope>
</reference>
<keyword evidence="7 14" id="KW-0472">Membrane</keyword>
<comment type="similarity">
    <text evidence="2 12">Belongs to the G-protein coupled receptor 1 family.</text>
</comment>
<feature type="compositionally biased region" description="Acidic residues" evidence="13">
    <location>
        <begin position="423"/>
        <end position="433"/>
    </location>
</feature>
<name>A0A8R2D5I4_ACYPI</name>
<dbReference type="RefSeq" id="XP_008186229.1">
    <property type="nucleotide sequence ID" value="XM_008188007.2"/>
</dbReference>
<dbReference type="SUPFAM" id="SSF81321">
    <property type="entry name" value="Family A G protein-coupled receptor-like"/>
    <property type="match status" value="1"/>
</dbReference>
<dbReference type="KEGG" id="api:100159355"/>
<evidence type="ECO:0000256" key="6">
    <source>
        <dbReference type="ARBA" id="ARBA00023040"/>
    </source>
</evidence>
<evidence type="ECO:0000256" key="7">
    <source>
        <dbReference type="ARBA" id="ARBA00023136"/>
    </source>
</evidence>
<protein>
    <recommendedName>
        <fullName evidence="15">G-protein coupled receptors family 1 profile domain-containing protein</fullName>
    </recommendedName>
</protein>
<keyword evidence="11 12" id="KW-0807">Transducer</keyword>
<evidence type="ECO:0000256" key="2">
    <source>
        <dbReference type="ARBA" id="ARBA00010663"/>
    </source>
</evidence>
<dbReference type="PRINTS" id="PR00237">
    <property type="entry name" value="GPCRRHODOPSN"/>
</dbReference>
<dbReference type="InterPro" id="IPR005390">
    <property type="entry name" value="NeuromedU_rcpt"/>
</dbReference>
<evidence type="ECO:0000313" key="16">
    <source>
        <dbReference type="EnsemblMetazoa" id="XP_016662537.1"/>
    </source>
</evidence>
<reference evidence="17" key="1">
    <citation type="submission" date="2010-06" db="EMBL/GenBank/DDBJ databases">
        <authorList>
            <person name="Jiang H."/>
            <person name="Abraham K."/>
            <person name="Ali S."/>
            <person name="Alsbrooks S.L."/>
            <person name="Anim B.N."/>
            <person name="Anosike U.S."/>
            <person name="Attaway T."/>
            <person name="Bandaranaike D.P."/>
            <person name="Battles P.K."/>
            <person name="Bell S.N."/>
            <person name="Bell A.V."/>
            <person name="Beltran B."/>
            <person name="Bickham C."/>
            <person name="Bustamante Y."/>
            <person name="Caleb T."/>
            <person name="Canada A."/>
            <person name="Cardenas V."/>
            <person name="Carter K."/>
            <person name="Chacko J."/>
            <person name="Chandrabose M.N."/>
            <person name="Chavez D."/>
            <person name="Chavez A."/>
            <person name="Chen L."/>
            <person name="Chu H.-S."/>
            <person name="Claassen K.J."/>
            <person name="Cockrell R."/>
            <person name="Collins M."/>
            <person name="Cooper J.A."/>
            <person name="Cree A."/>
            <person name="Curry S.M."/>
            <person name="Da Y."/>
            <person name="Dao M.D."/>
            <person name="Das B."/>
            <person name="Davila M.-L."/>
            <person name="Davy-Carroll L."/>
            <person name="Denson S."/>
            <person name="Dinh H."/>
            <person name="Ebong V.E."/>
            <person name="Edwards J.R."/>
            <person name="Egan A."/>
            <person name="El-Daye J."/>
            <person name="Escobedo L."/>
            <person name="Fernandez S."/>
            <person name="Fernando P.R."/>
            <person name="Flagg N."/>
            <person name="Forbes L.D."/>
            <person name="Fowler R.G."/>
            <person name="Fu Q."/>
            <person name="Gabisi R.A."/>
            <person name="Ganer J."/>
            <person name="Garbino Pronczuk A."/>
            <person name="Garcia R.M."/>
            <person name="Garner T."/>
            <person name="Garrett T.E."/>
            <person name="Gonzalez D.A."/>
            <person name="Hamid H."/>
            <person name="Hawkins E.S."/>
            <person name="Hirani K."/>
            <person name="Hogues M.E."/>
            <person name="Hollins B."/>
            <person name="Hsiao C.-H."/>
            <person name="Jabil R."/>
            <person name="James M.L."/>
            <person name="Jhangiani S.N."/>
            <person name="Johnson B."/>
            <person name="Johnson Q."/>
            <person name="Joshi V."/>
            <person name="Kalu J.B."/>
            <person name="Kam C."/>
            <person name="Kashfia A."/>
            <person name="Keebler J."/>
            <person name="Kisamo H."/>
            <person name="Kovar C.L."/>
            <person name="Lago L.A."/>
            <person name="Lai C.-Y."/>
            <person name="Laidlaw J."/>
            <person name="Lara F."/>
            <person name="Le T.-K."/>
            <person name="Lee S.L."/>
            <person name="Legall F.H."/>
            <person name="Lemon S.J."/>
            <person name="Lewis L.R."/>
            <person name="Li B."/>
            <person name="Liu Y."/>
            <person name="Liu Y.-S."/>
            <person name="Lopez J."/>
            <person name="Lozado R.J."/>
            <person name="Lu J."/>
            <person name="Madu R.C."/>
            <person name="Maheshwari M."/>
            <person name="Maheshwari R."/>
            <person name="Malloy K."/>
            <person name="Martinez E."/>
            <person name="Mathew T."/>
            <person name="Mercado I.C."/>
            <person name="Mercado C."/>
            <person name="Meyer B."/>
            <person name="Montgomery K."/>
            <person name="Morgan M.B."/>
            <person name="Munidasa M."/>
            <person name="Nazareth L.V."/>
            <person name="Nelson J."/>
            <person name="Ng B.M."/>
            <person name="Nguyen N.B."/>
            <person name="Nguyen P.Q."/>
            <person name="Nguyen T."/>
            <person name="Obregon M."/>
            <person name="Okwuonu G.O."/>
            <person name="Onwere C.G."/>
            <person name="Orozco G."/>
            <person name="Parra A."/>
            <person name="Patel S."/>
            <person name="Patil S."/>
            <person name="Perez A."/>
            <person name="Perez Y."/>
            <person name="Pham C."/>
            <person name="Primus E.L."/>
            <person name="Pu L.-L."/>
            <person name="Puazo M."/>
            <person name="Qin X."/>
            <person name="Quiroz J.B."/>
            <person name="Reese J."/>
            <person name="Richards S."/>
            <person name="Rives C.M."/>
            <person name="Robberts R."/>
            <person name="Ruiz S.J."/>
            <person name="Ruiz M.J."/>
            <person name="Santibanez J."/>
            <person name="Schneider B.W."/>
            <person name="Sisson I."/>
            <person name="Smith M."/>
            <person name="Sodergren E."/>
            <person name="Song X.-Z."/>
            <person name="Song B.B."/>
            <person name="Summersgill H."/>
            <person name="Thelus R."/>
            <person name="Thornton R.D."/>
            <person name="Trejos Z.Y."/>
            <person name="Usmani K."/>
            <person name="Vattathil S."/>
            <person name="Villasana D."/>
            <person name="Walker D.L."/>
            <person name="Wang S."/>
            <person name="Wang K."/>
            <person name="White C.S."/>
            <person name="Williams A.C."/>
            <person name="Williamson J."/>
            <person name="Wilson K."/>
            <person name="Woghiren I.O."/>
            <person name="Woodworth J.R."/>
            <person name="Worley K.C."/>
            <person name="Wright R.A."/>
            <person name="Wu W."/>
            <person name="Young L."/>
            <person name="Zhang L."/>
            <person name="Zhang J."/>
            <person name="Zhu Y."/>
            <person name="Muzny D.M."/>
            <person name="Weinstock G."/>
            <person name="Gibbs R.A."/>
        </authorList>
    </citation>
    <scope>NUCLEOTIDE SEQUENCE [LARGE SCALE GENOMIC DNA]</scope>
    <source>
        <strain evidence="17">LSR1</strain>
    </source>
</reference>
<dbReference type="Proteomes" id="UP000007819">
    <property type="component" value="Chromosome A2"/>
</dbReference>
<dbReference type="PROSITE" id="PS00237">
    <property type="entry name" value="G_PROTEIN_RECEP_F1_1"/>
    <property type="match status" value="1"/>
</dbReference>
<keyword evidence="8" id="KW-1015">Disulfide bond</keyword>
<proteinExistence type="inferred from homology"/>
<dbReference type="RefSeq" id="XP_016662537.1">
    <property type="nucleotide sequence ID" value="XM_016807048.1"/>
</dbReference>
<accession>A0A8R2D5I4</accession>
<evidence type="ECO:0000256" key="8">
    <source>
        <dbReference type="ARBA" id="ARBA00023157"/>
    </source>
</evidence>
<evidence type="ECO:0000313" key="17">
    <source>
        <dbReference type="Proteomes" id="UP000007819"/>
    </source>
</evidence>
<dbReference type="EnsemblMetazoa" id="XM_029490905.1">
    <property type="protein sequence ID" value="XP_029346765.1"/>
    <property type="gene ID" value="LOC100159355"/>
</dbReference>
<feature type="domain" description="G-protein coupled receptors family 1 profile" evidence="15">
    <location>
        <begin position="59"/>
        <end position="346"/>
    </location>
</feature>
<keyword evidence="4 12" id="KW-0812">Transmembrane</keyword>
<evidence type="ECO:0000256" key="3">
    <source>
        <dbReference type="ARBA" id="ARBA00022475"/>
    </source>
</evidence>
<dbReference type="InterPro" id="IPR017452">
    <property type="entry name" value="GPCR_Rhodpsn_7TM"/>
</dbReference>
<dbReference type="GO" id="GO:0001607">
    <property type="term" value="F:neuromedin U receptor activity"/>
    <property type="evidence" value="ECO:0007669"/>
    <property type="project" value="InterPro"/>
</dbReference>
<dbReference type="PROSITE" id="PS50262">
    <property type="entry name" value="G_PROTEIN_RECEP_F1_2"/>
    <property type="match status" value="1"/>
</dbReference>
<evidence type="ECO:0000256" key="11">
    <source>
        <dbReference type="ARBA" id="ARBA00023224"/>
    </source>
</evidence>
<dbReference type="GO" id="GO:0005886">
    <property type="term" value="C:plasma membrane"/>
    <property type="evidence" value="ECO:0007669"/>
    <property type="project" value="UniProtKB-SubCell"/>
</dbReference>
<evidence type="ECO:0000256" key="13">
    <source>
        <dbReference type="SAM" id="MobiDB-lite"/>
    </source>
</evidence>
<dbReference type="PANTHER" id="PTHR24243">
    <property type="entry name" value="G-PROTEIN COUPLED RECEPTOR"/>
    <property type="match status" value="1"/>
</dbReference>
<feature type="compositionally biased region" description="Basic and acidic residues" evidence="13">
    <location>
        <begin position="394"/>
        <end position="406"/>
    </location>
</feature>
<feature type="transmembrane region" description="Helical" evidence="14">
    <location>
        <begin position="160"/>
        <end position="180"/>
    </location>
</feature>
<keyword evidence="3" id="KW-1003">Cell membrane</keyword>
<dbReference type="Pfam" id="PF00001">
    <property type="entry name" value="7tm_1"/>
    <property type="match status" value="1"/>
</dbReference>
<evidence type="ECO:0000256" key="10">
    <source>
        <dbReference type="ARBA" id="ARBA00023180"/>
    </source>
</evidence>
<evidence type="ECO:0000259" key="15">
    <source>
        <dbReference type="PROSITE" id="PS50262"/>
    </source>
</evidence>
<evidence type="ECO:0000256" key="12">
    <source>
        <dbReference type="RuleBase" id="RU000688"/>
    </source>
</evidence>
<dbReference type="PRINTS" id="PR01565">
    <property type="entry name" value="NEUROMEDINUR"/>
</dbReference>
<dbReference type="PANTHER" id="PTHR24243:SF208">
    <property type="entry name" value="PYROKININ-1 RECEPTOR"/>
    <property type="match status" value="1"/>
</dbReference>
<dbReference type="Gene3D" id="1.20.1070.10">
    <property type="entry name" value="Rhodopsin 7-helix transmembrane proteins"/>
    <property type="match status" value="1"/>
</dbReference>
<dbReference type="InterPro" id="IPR000276">
    <property type="entry name" value="GPCR_Rhodpsn"/>
</dbReference>
<feature type="transmembrane region" description="Helical" evidence="14">
    <location>
        <begin position="275"/>
        <end position="293"/>
    </location>
</feature>
<feature type="transmembrane region" description="Helical" evidence="14">
    <location>
        <begin position="220"/>
        <end position="239"/>
    </location>
</feature>
<keyword evidence="6 12" id="KW-0297">G-protein coupled receptor</keyword>
<dbReference type="EnsemblMetazoa" id="XM_016807048.2">
    <property type="protein sequence ID" value="XP_016662537.1"/>
    <property type="gene ID" value="LOC100159355"/>
</dbReference>
<dbReference type="AlphaFoldDB" id="A0A8R2D5I4"/>
<evidence type="ECO:0000256" key="9">
    <source>
        <dbReference type="ARBA" id="ARBA00023170"/>
    </source>
</evidence>
<evidence type="ECO:0000256" key="5">
    <source>
        <dbReference type="ARBA" id="ARBA00022989"/>
    </source>
</evidence>
<feature type="transmembrane region" description="Helical" evidence="14">
    <location>
        <begin position="326"/>
        <end position="348"/>
    </location>
</feature>
<keyword evidence="9 12" id="KW-0675">Receptor</keyword>
<feature type="compositionally biased region" description="Basic residues" evidence="13">
    <location>
        <begin position="384"/>
        <end position="393"/>
    </location>
</feature>
<sequence>MSLQNNLYDDGGGGKSGQLNLTAENAWDNDFIMPKRDPLYIVVPMTIMYSVIFVTGVIGNSITCMVIAKHKYMHTATNYYLFSLAVSDLILLVSGLPQEMWSIWSRYPYVFGEIFCQLRGLFSEMSANATVLTITAFTAERYVAICHPFMAQSMSKLSRAVKLIIIIWLVSMLFAIPQALQFTVSSWNGSSELMQCNIRSIPLMDTDIELSTVSFTLSTLLFFLLPMTVITVLYALIGLRLRRSDKLKRTITVRSTHGEKKMSSPEYRANSSPKVLKMLVAVVVAFFICWAPFHAQRLIAIFGSSHASSGNLDAEDIPFLHQLYGISTYISGVLYYVSTTINPILYHIMSLKFRGAFKETVLRCCGGDSGCSSNDGWPGSGQRRPSRWARRRLRSDSSEPATDDRRPKYRRVSGRATSSVELPADDDDGDGDEVVCSGSGHHVPGAGLADCWRRALTGSAEGGNAKRHNGSSCNSTGSGGGVNGGRGDDDESSTTSAPLGRAGARGPRLVKVPPAIALSNWTVISNSSLKDVDGDDLRDELVGYAADASVAIAGGQNGVAGEYY</sequence>
<keyword evidence="17" id="KW-1185">Reference proteome</keyword>